<feature type="signal peptide" evidence="1">
    <location>
        <begin position="1"/>
        <end position="20"/>
    </location>
</feature>
<proteinExistence type="predicted"/>
<feature type="chain" id="PRO_5027762992" evidence="1">
    <location>
        <begin position="21"/>
        <end position="243"/>
    </location>
</feature>
<keyword evidence="1" id="KW-0732">Signal</keyword>
<dbReference type="Proteomes" id="UP000515146">
    <property type="component" value="Unplaced"/>
</dbReference>
<dbReference type="PANTHER" id="PTHR33964">
    <property type="entry name" value="RE45066P-RELATED"/>
    <property type="match status" value="1"/>
</dbReference>
<dbReference type="PANTHER" id="PTHR33964:SF1">
    <property type="entry name" value="RE45066P"/>
    <property type="match status" value="1"/>
</dbReference>
<dbReference type="OrthoDB" id="6481390at2759"/>
<protein>
    <submittedName>
        <fullName evidence="3">Uncharacterized protein LOC113795160</fullName>
    </submittedName>
</protein>
<evidence type="ECO:0000256" key="1">
    <source>
        <dbReference type="SAM" id="SignalP"/>
    </source>
</evidence>
<dbReference type="AlphaFoldDB" id="A0A6P6Y6V5"/>
<dbReference type="KEGG" id="dpte:113795160"/>
<dbReference type="GeneID" id="113795160"/>
<evidence type="ECO:0000313" key="2">
    <source>
        <dbReference type="Proteomes" id="UP000515146"/>
    </source>
</evidence>
<keyword evidence="2" id="KW-1185">Reference proteome</keyword>
<dbReference type="RefSeq" id="XP_027201152.1">
    <property type="nucleotide sequence ID" value="XM_027345351.1"/>
</dbReference>
<gene>
    <name evidence="3" type="primary">LOC113795160</name>
</gene>
<dbReference type="OMA" id="CETEDKK"/>
<name>A0A6P6Y6V5_DERPT</name>
<accession>A0A6P6Y6V5</accession>
<organism evidence="2 3">
    <name type="scientific">Dermatophagoides pteronyssinus</name>
    <name type="common">European house dust mite</name>
    <dbReference type="NCBI Taxonomy" id="6956"/>
    <lineage>
        <taxon>Eukaryota</taxon>
        <taxon>Metazoa</taxon>
        <taxon>Ecdysozoa</taxon>
        <taxon>Arthropoda</taxon>
        <taxon>Chelicerata</taxon>
        <taxon>Arachnida</taxon>
        <taxon>Acari</taxon>
        <taxon>Acariformes</taxon>
        <taxon>Sarcoptiformes</taxon>
        <taxon>Astigmata</taxon>
        <taxon>Psoroptidia</taxon>
        <taxon>Analgoidea</taxon>
        <taxon>Pyroglyphidae</taxon>
        <taxon>Dermatophagoidinae</taxon>
        <taxon>Dermatophagoides</taxon>
    </lineage>
</organism>
<reference evidence="3" key="1">
    <citation type="submission" date="2025-08" db="UniProtKB">
        <authorList>
            <consortium name="RefSeq"/>
        </authorList>
    </citation>
    <scope>IDENTIFICATION</scope>
    <source>
        <strain evidence="3">Airmid</strain>
    </source>
</reference>
<evidence type="ECO:0000313" key="3">
    <source>
        <dbReference type="RefSeq" id="XP_027201152.1"/>
    </source>
</evidence>
<dbReference type="InParanoid" id="A0A6P6Y6V5"/>
<sequence>MFIRNIVLIVVVAIIGPTWTLRTSSECDIKKPVQECLHLGFLLESDSKKFQGFPTTMSALNDKCNELKRSEECATNFINRCSDNSFEERILNHLLEGSNRVMKRLCRTNARKKELLGHVSCANSVVDDTYRCVGDYKKLVFAANKLQDKHKILRILCCKIRQTIPCVGKAMRAKGPSVCSKDDIDYMREMQQKVRLEMTSIVCADYDRDKCENVEIPPITEAEYKGKSLYEPLRVLYRKVVRE</sequence>